<dbReference type="KEGG" id="dpp:DICPUDRAFT_80784"/>
<dbReference type="Proteomes" id="UP000001064">
    <property type="component" value="Unassembled WGS sequence"/>
</dbReference>
<dbReference type="InParanoid" id="F0ZRI8"/>
<dbReference type="EMBL" id="GL871141">
    <property type="protein sequence ID" value="EGC33461.1"/>
    <property type="molecule type" value="Genomic_DNA"/>
</dbReference>
<organism evidence="2 3">
    <name type="scientific">Dictyostelium purpureum</name>
    <name type="common">Slime mold</name>
    <dbReference type="NCBI Taxonomy" id="5786"/>
    <lineage>
        <taxon>Eukaryota</taxon>
        <taxon>Amoebozoa</taxon>
        <taxon>Evosea</taxon>
        <taxon>Eumycetozoa</taxon>
        <taxon>Dictyostelia</taxon>
        <taxon>Dictyosteliales</taxon>
        <taxon>Dictyosteliaceae</taxon>
        <taxon>Dictyostelium</taxon>
    </lineage>
</organism>
<keyword evidence="3" id="KW-1185">Reference proteome</keyword>
<dbReference type="VEuPathDB" id="AmoebaDB:DICPUDRAFT_80784"/>
<dbReference type="AlphaFoldDB" id="F0ZRI8"/>
<reference evidence="3" key="1">
    <citation type="journal article" date="2011" name="Genome Biol.">
        <title>Comparative genomics of the social amoebae Dictyostelium discoideum and Dictyostelium purpureum.</title>
        <authorList>
            <consortium name="US DOE Joint Genome Institute (JGI-PGF)"/>
            <person name="Sucgang R."/>
            <person name="Kuo A."/>
            <person name="Tian X."/>
            <person name="Salerno W."/>
            <person name="Parikh A."/>
            <person name="Feasley C.L."/>
            <person name="Dalin E."/>
            <person name="Tu H."/>
            <person name="Huang E."/>
            <person name="Barry K."/>
            <person name="Lindquist E."/>
            <person name="Shapiro H."/>
            <person name="Bruce D."/>
            <person name="Schmutz J."/>
            <person name="Salamov A."/>
            <person name="Fey P."/>
            <person name="Gaudet P."/>
            <person name="Anjard C."/>
            <person name="Babu M.M."/>
            <person name="Basu S."/>
            <person name="Bushmanova Y."/>
            <person name="van der Wel H."/>
            <person name="Katoh-Kurasawa M."/>
            <person name="Dinh C."/>
            <person name="Coutinho P.M."/>
            <person name="Saito T."/>
            <person name="Elias M."/>
            <person name="Schaap P."/>
            <person name="Kay R.R."/>
            <person name="Henrissat B."/>
            <person name="Eichinger L."/>
            <person name="Rivero F."/>
            <person name="Putnam N.H."/>
            <person name="West C.M."/>
            <person name="Loomis W.F."/>
            <person name="Chisholm R.L."/>
            <person name="Shaulsky G."/>
            <person name="Strassmann J.E."/>
            <person name="Queller D.C."/>
            <person name="Kuspa A."/>
            <person name="Grigoriev I.V."/>
        </authorList>
    </citation>
    <scope>NUCLEOTIDE SEQUENCE [LARGE SCALE GENOMIC DNA]</scope>
    <source>
        <strain evidence="3">QSDP1</strain>
    </source>
</reference>
<evidence type="ECO:0000313" key="2">
    <source>
        <dbReference type="EMBL" id="EGC33461.1"/>
    </source>
</evidence>
<dbReference type="RefSeq" id="XP_003290032.1">
    <property type="nucleotide sequence ID" value="XM_003289984.1"/>
</dbReference>
<protein>
    <submittedName>
        <fullName evidence="2">Uncharacterized protein</fullName>
    </submittedName>
</protein>
<proteinExistence type="predicted"/>
<dbReference type="GeneID" id="10504377"/>
<gene>
    <name evidence="2" type="ORF">DICPUDRAFT_80784</name>
</gene>
<feature type="signal peptide" evidence="1">
    <location>
        <begin position="1"/>
        <end position="20"/>
    </location>
</feature>
<evidence type="ECO:0000313" key="3">
    <source>
        <dbReference type="Proteomes" id="UP000001064"/>
    </source>
</evidence>
<accession>F0ZRI8</accession>
<keyword evidence="1" id="KW-0732">Signal</keyword>
<feature type="chain" id="PRO_5003265349" evidence="1">
    <location>
        <begin position="21"/>
        <end position="104"/>
    </location>
</feature>
<evidence type="ECO:0000256" key="1">
    <source>
        <dbReference type="SAM" id="SignalP"/>
    </source>
</evidence>
<sequence>MIKIAILIFTVLSLLQLVNSWSIDYSRCQRNCNSDYDSCYSNKNADYKQCDQTHSSCMTGCEILGCKDDCSNTGNNCSINPRGYGCAGFNIFSCNSLCELKKWK</sequence>
<name>F0ZRI8_DICPU</name>